<dbReference type="EMBL" id="CP085043">
    <property type="protein sequence ID" value="UZF13736.1"/>
    <property type="molecule type" value="Genomic_DNA"/>
</dbReference>
<proteinExistence type="inferred from homology"/>
<dbReference type="InterPro" id="IPR051202">
    <property type="entry name" value="Peptidase_C40"/>
</dbReference>
<keyword evidence="4" id="KW-0788">Thiol protease</keyword>
<dbReference type="EMBL" id="CP025741">
    <property type="protein sequence ID" value="AYA46944.1"/>
    <property type="molecule type" value="Genomic_DNA"/>
</dbReference>
<evidence type="ECO:0000313" key="12">
    <source>
        <dbReference type="EMBL" id="CUV45676.1"/>
    </source>
</evidence>
<dbReference type="EMBL" id="LN899822">
    <property type="protein sequence ID" value="CUV61378.1"/>
    <property type="molecule type" value="Genomic_DNA"/>
</dbReference>
<evidence type="ECO:0000256" key="1">
    <source>
        <dbReference type="ARBA" id="ARBA00007074"/>
    </source>
</evidence>
<dbReference type="Pfam" id="PF00877">
    <property type="entry name" value="NLPC_P60"/>
    <property type="match status" value="1"/>
</dbReference>
<reference evidence="15" key="4">
    <citation type="submission" date="2021-10" db="EMBL/GenBank/DDBJ databases">
        <title>Complete genome sequences of five Ralstonia solancearum strains isolated from sunflower.</title>
        <authorList>
            <person name="She X."/>
            <person name="He Z."/>
        </authorList>
    </citation>
    <scope>NUCLEOTIDE SEQUENCE</scope>
    <source>
        <strain evidence="15">RS638</strain>
    </source>
</reference>
<dbReference type="PANTHER" id="PTHR47053">
    <property type="entry name" value="MUREIN DD-ENDOPEPTIDASE MEPH-RELATED"/>
    <property type="match status" value="1"/>
</dbReference>
<reference evidence="16" key="3">
    <citation type="submission" date="2018-01" db="EMBL/GenBank/DDBJ databases">
        <title>Raltonia solanacearum P824 infects blueberry.</title>
        <authorList>
            <person name="Bocsanczy A.M."/>
            <person name="Norman D.J."/>
        </authorList>
    </citation>
    <scope>NUCLEOTIDE SEQUENCE [LARGE SCALE GENOMIC DNA]</scope>
    <source>
        <strain evidence="16">P824</strain>
    </source>
</reference>
<reference evidence="13" key="1">
    <citation type="submission" date="2015-10" db="EMBL/GenBank/DDBJ databases">
        <authorList>
            <person name="Gilbert D.G."/>
        </authorList>
    </citation>
    <scope>NUCLEOTIDE SEQUENCE</scope>
    <source>
        <strain evidence="13">Phyl III-seqv23</strain>
    </source>
</reference>
<dbReference type="Gene3D" id="3.90.1720.10">
    <property type="entry name" value="endopeptidase domain like (from Nostoc punctiforme)"/>
    <property type="match status" value="1"/>
</dbReference>
<organism evidence="13">
    <name type="scientific">Ralstonia solanacearum</name>
    <name type="common">Pseudomonas solanacearum</name>
    <dbReference type="NCBI Taxonomy" id="305"/>
    <lineage>
        <taxon>Bacteria</taxon>
        <taxon>Pseudomonadati</taxon>
        <taxon>Pseudomonadota</taxon>
        <taxon>Betaproteobacteria</taxon>
        <taxon>Burkholderiales</taxon>
        <taxon>Burkholderiaceae</taxon>
        <taxon>Ralstonia</taxon>
        <taxon>Ralstonia solanacearum species complex</taxon>
    </lineage>
</organism>
<evidence type="ECO:0000256" key="2">
    <source>
        <dbReference type="ARBA" id="ARBA00022670"/>
    </source>
</evidence>
<dbReference type="PROSITE" id="PS51935">
    <property type="entry name" value="NLPC_P60"/>
    <property type="match status" value="1"/>
</dbReference>
<evidence type="ECO:0000313" key="9">
    <source>
        <dbReference type="EMBL" id="CUV26930.1"/>
    </source>
</evidence>
<evidence type="ECO:0000256" key="4">
    <source>
        <dbReference type="ARBA" id="ARBA00022807"/>
    </source>
</evidence>
<dbReference type="SUPFAM" id="SSF54001">
    <property type="entry name" value="Cysteine proteinases"/>
    <property type="match status" value="1"/>
</dbReference>
<evidence type="ECO:0000313" key="14">
    <source>
        <dbReference type="EMBL" id="CUV61378.1"/>
    </source>
</evidence>
<dbReference type="EMBL" id="LN899827">
    <property type="protein sequence ID" value="CUV45676.1"/>
    <property type="molecule type" value="Genomic_DNA"/>
</dbReference>
<keyword evidence="3" id="KW-0378">Hydrolase</keyword>
<evidence type="ECO:0000313" key="16">
    <source>
        <dbReference type="Proteomes" id="UP000262427"/>
    </source>
</evidence>
<feature type="domain" description="NlpC/P60" evidence="5">
    <location>
        <begin position="63"/>
        <end position="187"/>
    </location>
</feature>
<protein>
    <submittedName>
        <fullName evidence="6">Bifunctional murein DD-endopeptidase/murein LD-carboxypeptidase</fullName>
    </submittedName>
    <submittedName>
        <fullName evidence="15">C40 family peptidase</fullName>
    </submittedName>
    <submittedName>
        <fullName evidence="13">Transmembrane protein</fullName>
    </submittedName>
</protein>
<dbReference type="EMBL" id="LN899824">
    <property type="protein sequence ID" value="CUV26930.1"/>
    <property type="molecule type" value="Genomic_DNA"/>
</dbReference>
<dbReference type="PANTHER" id="PTHR47053:SF1">
    <property type="entry name" value="MUREIN DD-ENDOPEPTIDASE MEPH-RELATED"/>
    <property type="match status" value="1"/>
</dbReference>
<name>A0A0K1ZL78_RALSL</name>
<evidence type="ECO:0000313" key="11">
    <source>
        <dbReference type="EMBL" id="CUV42316.1"/>
    </source>
</evidence>
<gene>
    <name evidence="15" type="ORF">LH706_11810</name>
    <name evidence="7" type="ORF">PSS4_v1_550016</name>
    <name evidence="14" type="ORF">RD1301_v1_1460011</name>
    <name evidence="6" type="ORF">RSP824_10850</name>
    <name evidence="8" type="ORF">RUN1744_v1_1480005</name>
    <name evidence="9" type="ORF">RUN1985_v1_10128</name>
    <name evidence="13" type="ORF">RUN215_v1_400102</name>
    <name evidence="10" type="ORF">TD1301_v1_890008</name>
    <name evidence="11" type="ORF">TF3108_v1_1160026</name>
    <name evidence="12" type="ORF">TO10_v1_380099</name>
</gene>
<dbReference type="GO" id="GO:0008234">
    <property type="term" value="F:cysteine-type peptidase activity"/>
    <property type="evidence" value="ECO:0007669"/>
    <property type="project" value="UniProtKB-KW"/>
</dbReference>
<evidence type="ECO:0000259" key="5">
    <source>
        <dbReference type="PROSITE" id="PS51935"/>
    </source>
</evidence>
<dbReference type="EMBL" id="LN899821">
    <property type="protein sequence ID" value="CUV18260.1"/>
    <property type="molecule type" value="Genomic_DNA"/>
</dbReference>
<keyword evidence="13" id="KW-0472">Membrane</keyword>
<evidence type="ECO:0000313" key="10">
    <source>
        <dbReference type="EMBL" id="CUV34378.1"/>
    </source>
</evidence>
<evidence type="ECO:0000313" key="6">
    <source>
        <dbReference type="EMBL" id="AYA46944.1"/>
    </source>
</evidence>
<dbReference type="InterPro" id="IPR038765">
    <property type="entry name" value="Papain-like_cys_pep_sf"/>
</dbReference>
<evidence type="ECO:0000313" key="13">
    <source>
        <dbReference type="EMBL" id="CUV54862.1"/>
    </source>
</evidence>
<keyword evidence="13" id="KW-0812">Transmembrane</keyword>
<dbReference type="EMBL" id="LN899826">
    <property type="protein sequence ID" value="CUV42316.1"/>
    <property type="molecule type" value="Genomic_DNA"/>
</dbReference>
<dbReference type="Proteomes" id="UP000262427">
    <property type="component" value="Chromosome CM"/>
</dbReference>
<dbReference type="EMBL" id="LN899823">
    <property type="protein sequence ID" value="CUV26302.1"/>
    <property type="molecule type" value="Genomic_DNA"/>
</dbReference>
<keyword evidence="2" id="KW-0645">Protease</keyword>
<accession>A0A0K1ZL78</accession>
<reference evidence="6" key="2">
    <citation type="submission" date="2018-01" db="EMBL/GenBank/DDBJ databases">
        <title>Ralstonia pseudosolanacearum P824 infects blueberry.</title>
        <authorList>
            <person name="Bocsanczy A.M."/>
            <person name="Norman D.J."/>
        </authorList>
    </citation>
    <scope>NUCLEOTIDE SEQUENCE</scope>
    <source>
        <strain evidence="6">P824</strain>
    </source>
</reference>
<evidence type="ECO:0000313" key="8">
    <source>
        <dbReference type="EMBL" id="CUV26302.1"/>
    </source>
</evidence>
<evidence type="ECO:0000313" key="15">
    <source>
        <dbReference type="EMBL" id="UZF13736.1"/>
    </source>
</evidence>
<dbReference type="AlphaFoldDB" id="A0A0K1ZL78"/>
<dbReference type="PATRIC" id="fig|305.107.peg.4157"/>
<dbReference type="InterPro" id="IPR000064">
    <property type="entry name" value="NLP_P60_dom"/>
</dbReference>
<evidence type="ECO:0000256" key="3">
    <source>
        <dbReference type="ARBA" id="ARBA00022801"/>
    </source>
</evidence>
<dbReference type="EMBL" id="LN899820">
    <property type="protein sequence ID" value="CUV54862.1"/>
    <property type="molecule type" value="Genomic_DNA"/>
</dbReference>
<comment type="similarity">
    <text evidence="1">Belongs to the peptidase C40 family.</text>
</comment>
<dbReference type="EMBL" id="LN899825">
    <property type="protein sequence ID" value="CUV34378.1"/>
    <property type="molecule type" value="Genomic_DNA"/>
</dbReference>
<evidence type="ECO:0000313" key="7">
    <source>
        <dbReference type="EMBL" id="CUV18260.1"/>
    </source>
</evidence>
<dbReference type="GO" id="GO:0006508">
    <property type="term" value="P:proteolysis"/>
    <property type="evidence" value="ECO:0007669"/>
    <property type="project" value="UniProtKB-KW"/>
</dbReference>
<sequence>MQHFVLHSMARLAVGVVIGCGVLVSNGVRADTVFKDTEVRADAKPEAKPGIFSSMVGATSDVVSRTGDVVMNALGMIGLRYRFGGNTPESGLDCSGFVRYVFHDTFGFLLPRRAVEMSRVGTSVDMKDLRPGDLVFFNTMHRTFSHVAIYVGDNKMVHAPSTGSKIRVDDMTASYWVSRYNGARRIDWQGNGQIKEGAENFVEQLQRIDPNAAGKSLSMYGG</sequence>